<dbReference type="InterPro" id="IPR032675">
    <property type="entry name" value="LRR_dom_sf"/>
</dbReference>
<dbReference type="InterPro" id="IPR057207">
    <property type="entry name" value="FBXL15_LRR"/>
</dbReference>
<proteinExistence type="predicted"/>
<dbReference type="EMBL" id="JABWAB010000001">
    <property type="protein sequence ID" value="KAF6059662.1"/>
    <property type="molecule type" value="Genomic_DNA"/>
</dbReference>
<evidence type="ECO:0000256" key="1">
    <source>
        <dbReference type="SAM" id="MobiDB-lite"/>
    </source>
</evidence>
<dbReference type="Pfam" id="PF25372">
    <property type="entry name" value="DUF7885"/>
    <property type="match status" value="1"/>
</dbReference>
<dbReference type="OrthoDB" id="550575at2759"/>
<name>A0A8X7NRL1_CANPA</name>
<feature type="compositionally biased region" description="Basic residues" evidence="1">
    <location>
        <begin position="57"/>
        <end position="74"/>
    </location>
</feature>
<dbReference type="Gene3D" id="3.80.10.10">
    <property type="entry name" value="Ribonuclease Inhibitor"/>
    <property type="match status" value="1"/>
</dbReference>
<evidence type="ECO:0000313" key="4">
    <source>
        <dbReference type="Proteomes" id="UP000590412"/>
    </source>
</evidence>
<comment type="caution">
    <text evidence="3">The sequence shown here is derived from an EMBL/GenBank/DDBJ whole genome shotgun (WGS) entry which is preliminary data.</text>
</comment>
<sequence length="566" mass="65024">MSYSPTKPLPYDSSDNCPIYNPFSSPSHTSGEDDRGSIPLKKARRVVSSNSLSAFLQRRKSQRMGSRSRKSSRRLKGDDVSVVGDVYTSYASSPSSSDLESLPDLTDDDADTPETTPIKPIHKFTFLDTISPGKRLIFADNDTHEQQQNHNIPKSSVLSVFQVPELVHRILLFVEAQNDHQPHEPTPIRRKPMSYNHALLIYGDKESAQQAMAENSEQQLQQHLTTTNPLFNCLLVNKLFNRITTELLAKKFYFSNDVQFQKYVKSTTIGGPNSVQFQPQSFNLYRLFHSNQFLFNQAINNINFHNLTSFELFMCPKIYPSWDIFQTCGANLQSLIITGSKTIDDDFCYMISQNCPNLTHLDLRACELLTDSGLYHIFKANHKLQLVNVGRKNKGHLITDTSIGTLVKNNHHLHTLGLAGSYISDVVLWQIGYNLKHLSRLSLNNCPRLTNSGVANALNQSRFFPHLTVLELRFNLQLTDLKSLIHFKNRKNYQYYHQEQNSAGDLLLVELCETLMYRMRRQELDLDKLISNKIMNDILYWINDQWENDGDLPYLELLNSRKRKRQ</sequence>
<feature type="domain" description="F-box/LRR-repeat protein 15-like leucin rich repeat" evidence="2">
    <location>
        <begin position="324"/>
        <end position="463"/>
    </location>
</feature>
<dbReference type="PANTHER" id="PTHR13318">
    <property type="entry name" value="PARTNER OF PAIRED, ISOFORM B-RELATED"/>
    <property type="match status" value="1"/>
</dbReference>
<gene>
    <name evidence="3" type="ORF">FOB60_001244</name>
</gene>
<dbReference type="SUPFAM" id="SSF52047">
    <property type="entry name" value="RNI-like"/>
    <property type="match status" value="1"/>
</dbReference>
<accession>A0A8X7NRL1</accession>
<dbReference type="InterPro" id="IPR006553">
    <property type="entry name" value="Leu-rich_rpt_Cys-con_subtyp"/>
</dbReference>
<evidence type="ECO:0000259" key="2">
    <source>
        <dbReference type="Pfam" id="PF25372"/>
    </source>
</evidence>
<dbReference type="GO" id="GO:0019005">
    <property type="term" value="C:SCF ubiquitin ligase complex"/>
    <property type="evidence" value="ECO:0007669"/>
    <property type="project" value="TreeGrafter"/>
</dbReference>
<dbReference type="GO" id="GO:0031146">
    <property type="term" value="P:SCF-dependent proteasomal ubiquitin-dependent protein catabolic process"/>
    <property type="evidence" value="ECO:0007669"/>
    <property type="project" value="TreeGrafter"/>
</dbReference>
<dbReference type="PANTHER" id="PTHR13318:SF95">
    <property type="entry name" value="F-BOX PROTEIN YLR352W"/>
    <property type="match status" value="1"/>
</dbReference>
<feature type="compositionally biased region" description="Low complexity" evidence="1">
    <location>
        <begin position="92"/>
        <end position="104"/>
    </location>
</feature>
<dbReference type="AlphaFoldDB" id="A0A8X7NRL1"/>
<dbReference type="Proteomes" id="UP000590412">
    <property type="component" value="Unassembled WGS sequence"/>
</dbReference>
<reference evidence="3" key="1">
    <citation type="submission" date="2020-03" db="EMBL/GenBank/DDBJ databases">
        <title>FDA dAtabase for Regulatory Grade micrObial Sequences (FDA-ARGOS): Supporting development and validation of Infectious Disease Dx tests.</title>
        <authorList>
            <person name="Campos J."/>
            <person name="Goldberg B."/>
            <person name="Tallon L."/>
            <person name="Sadzewicz L."/>
            <person name="Vavikolanu K."/>
            <person name="Mehta A."/>
            <person name="Aluvathingal J."/>
            <person name="Nadendla S."/>
            <person name="Nandy P."/>
            <person name="Geyer C."/>
            <person name="Yan Y."/>
            <person name="Sichtig H."/>
        </authorList>
    </citation>
    <scope>NUCLEOTIDE SEQUENCE [LARGE SCALE GENOMIC DNA]</scope>
    <source>
        <strain evidence="3">FDAARGOS_652</strain>
    </source>
</reference>
<protein>
    <recommendedName>
        <fullName evidence="2">F-box/LRR-repeat protein 15-like leucin rich repeat domain-containing protein</fullName>
    </recommendedName>
</protein>
<dbReference type="SMART" id="SM00367">
    <property type="entry name" value="LRR_CC"/>
    <property type="match status" value="2"/>
</dbReference>
<evidence type="ECO:0000313" key="3">
    <source>
        <dbReference type="EMBL" id="KAF6059662.1"/>
    </source>
</evidence>
<feature type="region of interest" description="Disordered" evidence="1">
    <location>
        <begin position="1"/>
        <end position="118"/>
    </location>
</feature>
<organism evidence="3 4">
    <name type="scientific">Candida parapsilosis</name>
    <name type="common">Yeast</name>
    <dbReference type="NCBI Taxonomy" id="5480"/>
    <lineage>
        <taxon>Eukaryota</taxon>
        <taxon>Fungi</taxon>
        <taxon>Dikarya</taxon>
        <taxon>Ascomycota</taxon>
        <taxon>Saccharomycotina</taxon>
        <taxon>Pichiomycetes</taxon>
        <taxon>Debaryomycetaceae</taxon>
        <taxon>Candida/Lodderomyces clade</taxon>
        <taxon>Candida</taxon>
    </lineage>
</organism>